<protein>
    <submittedName>
        <fullName evidence="2">Uncharacterized protein</fullName>
    </submittedName>
</protein>
<name>A0AAN8K5T0_PATCE</name>
<accession>A0AAN8K5T0</accession>
<feature type="region of interest" description="Disordered" evidence="1">
    <location>
        <begin position="120"/>
        <end position="158"/>
    </location>
</feature>
<feature type="compositionally biased region" description="Polar residues" evidence="1">
    <location>
        <begin position="143"/>
        <end position="158"/>
    </location>
</feature>
<gene>
    <name evidence="2" type="ORF">SNE40_008476</name>
</gene>
<evidence type="ECO:0000313" key="3">
    <source>
        <dbReference type="Proteomes" id="UP001347796"/>
    </source>
</evidence>
<comment type="caution">
    <text evidence="2">The sequence shown here is derived from an EMBL/GenBank/DDBJ whole genome shotgun (WGS) entry which is preliminary data.</text>
</comment>
<dbReference type="Proteomes" id="UP001347796">
    <property type="component" value="Unassembled WGS sequence"/>
</dbReference>
<evidence type="ECO:0000313" key="2">
    <source>
        <dbReference type="EMBL" id="KAK6186438.1"/>
    </source>
</evidence>
<proteinExistence type="predicted"/>
<organism evidence="2 3">
    <name type="scientific">Patella caerulea</name>
    <name type="common">Rayed Mediterranean limpet</name>
    <dbReference type="NCBI Taxonomy" id="87958"/>
    <lineage>
        <taxon>Eukaryota</taxon>
        <taxon>Metazoa</taxon>
        <taxon>Spiralia</taxon>
        <taxon>Lophotrochozoa</taxon>
        <taxon>Mollusca</taxon>
        <taxon>Gastropoda</taxon>
        <taxon>Patellogastropoda</taxon>
        <taxon>Patelloidea</taxon>
        <taxon>Patellidae</taxon>
        <taxon>Patella</taxon>
    </lineage>
</organism>
<dbReference type="EMBL" id="JAZGQO010000006">
    <property type="protein sequence ID" value="KAK6186438.1"/>
    <property type="molecule type" value="Genomic_DNA"/>
</dbReference>
<dbReference type="AlphaFoldDB" id="A0AAN8K5T0"/>
<keyword evidence="3" id="KW-1185">Reference proteome</keyword>
<evidence type="ECO:0000256" key="1">
    <source>
        <dbReference type="SAM" id="MobiDB-lite"/>
    </source>
</evidence>
<reference evidence="2 3" key="1">
    <citation type="submission" date="2024-01" db="EMBL/GenBank/DDBJ databases">
        <title>The genome of the rayed Mediterranean limpet Patella caerulea (Linnaeus, 1758).</title>
        <authorList>
            <person name="Anh-Thu Weber A."/>
            <person name="Halstead-Nussloch G."/>
        </authorList>
    </citation>
    <scope>NUCLEOTIDE SEQUENCE [LARGE SCALE GENOMIC DNA]</scope>
    <source>
        <strain evidence="2">AATW-2023a</strain>
        <tissue evidence="2">Whole specimen</tissue>
    </source>
</reference>
<sequence length="158" mass="18034">MSATGTIIYTTGIEHNKLAEDRGKVQQIMDYLVTHHLDKIKPLVQLLKGSSDMDYYNRRFMARCFDRGDIKLAARRLSRILMSTFDPNSYPSFIRCLHKLDLSYVVDMFDKGNIGEHVDNTEKGPDLWRVPESDLKKQEKESSMASSDNSSQTGSLPD</sequence>
<feature type="compositionally biased region" description="Basic and acidic residues" evidence="1">
    <location>
        <begin position="120"/>
        <end position="142"/>
    </location>
</feature>